<dbReference type="VEuPathDB" id="PlasmoDB:PocGH01_12033300"/>
<sequence>MHTEEGEEKLGEQDEDFHYEKPDTHKNFWKSFGLDNKAGKLLYYLYGEKSKITPALISSQKIVKKKKEDCENGEDQKTCKKYHISYPSFKKKSEKEKKPIDMIPHKKPLSKILEETKNYESIKEVPVRIGRNREEEKKKLRQVFIEHQCKMLPPSCAPVVLTEEERKEIINSAEKRFLDLNNYSTREEKIVDALKNYQTELKMELKEKIIKYKSTLLMEKKDSNPTSGGDRNENELLYKKIELQNEIENCRMLIKKTDDILGSLK</sequence>
<gene>
    <name evidence="2" type="primary">PowCR01_120028800</name>
    <name evidence="2" type="ORF">POWCR01_120028800</name>
</gene>
<proteinExistence type="predicted"/>
<evidence type="ECO:0000313" key="3">
    <source>
        <dbReference type="Proteomes" id="UP000243200"/>
    </source>
</evidence>
<evidence type="ECO:0000313" key="2">
    <source>
        <dbReference type="EMBL" id="SBT78128.1"/>
    </source>
</evidence>
<reference evidence="2 3" key="1">
    <citation type="submission" date="2016-06" db="EMBL/GenBank/DDBJ databases">
        <authorList>
            <consortium name="Pathogen Informatics"/>
        </authorList>
    </citation>
    <scope>NUCLEOTIDE SEQUENCE [LARGE SCALE GENOMIC DNA]</scope>
    <source>
        <strain evidence="2">PowCR01</strain>
    </source>
</reference>
<accession>A0A1C3KVA9</accession>
<dbReference type="VEuPathDB" id="PlasmoDB:POWCR01_120028800"/>
<organism evidence="2 3">
    <name type="scientific">Plasmodium ovale</name>
    <name type="common">malaria parasite P. ovale</name>
    <dbReference type="NCBI Taxonomy" id="36330"/>
    <lineage>
        <taxon>Eukaryota</taxon>
        <taxon>Sar</taxon>
        <taxon>Alveolata</taxon>
        <taxon>Apicomplexa</taxon>
        <taxon>Aconoidasida</taxon>
        <taxon>Haemosporida</taxon>
        <taxon>Plasmodiidae</taxon>
        <taxon>Plasmodium</taxon>
        <taxon>Plasmodium (Plasmodium)</taxon>
    </lineage>
</organism>
<evidence type="ECO:0000256" key="1">
    <source>
        <dbReference type="SAM" id="MobiDB-lite"/>
    </source>
</evidence>
<dbReference type="AlphaFoldDB" id="A0A1C3KVA9"/>
<evidence type="ECO:0008006" key="4">
    <source>
        <dbReference type="Google" id="ProtNLM"/>
    </source>
</evidence>
<feature type="region of interest" description="Disordered" evidence="1">
    <location>
        <begin position="1"/>
        <end position="20"/>
    </location>
</feature>
<dbReference type="EMBL" id="LT594516">
    <property type="protein sequence ID" value="SBT78128.1"/>
    <property type="molecule type" value="Genomic_DNA"/>
</dbReference>
<protein>
    <recommendedName>
        <fullName evidence="4">Enkurin domain-containing protein</fullName>
    </recommendedName>
</protein>
<dbReference type="Proteomes" id="UP000243200">
    <property type="component" value="Chromosome 12"/>
</dbReference>
<name>A0A1C3KVA9_PLAOA</name>
<dbReference type="OrthoDB" id="371941at2759"/>